<dbReference type="Gene3D" id="3.30.450.20">
    <property type="entry name" value="PAS domain"/>
    <property type="match status" value="1"/>
</dbReference>
<evidence type="ECO:0000313" key="7">
    <source>
        <dbReference type="Proteomes" id="UP000214880"/>
    </source>
</evidence>
<name>A0A1G9TTJ3_9FIRM</name>
<dbReference type="PANTHER" id="PTHR32089">
    <property type="entry name" value="METHYL-ACCEPTING CHEMOTAXIS PROTEIN MCPB"/>
    <property type="match status" value="1"/>
</dbReference>
<dbReference type="NCBIfam" id="TIGR00229">
    <property type="entry name" value="sensory_box"/>
    <property type="match status" value="1"/>
</dbReference>
<keyword evidence="7" id="KW-1185">Reference proteome</keyword>
<reference evidence="6 7" key="1">
    <citation type="submission" date="2016-10" db="EMBL/GenBank/DDBJ databases">
        <authorList>
            <person name="de Groot N.N."/>
        </authorList>
    </citation>
    <scope>NUCLEOTIDE SEQUENCE [LARGE SCALE GENOMIC DNA]</scope>
    <source>
        <strain evidence="6 7">DSM 1736</strain>
    </source>
</reference>
<dbReference type="OrthoDB" id="9807021at2"/>
<feature type="domain" description="Methyl-accepting transducer" evidence="4">
    <location>
        <begin position="234"/>
        <end position="397"/>
    </location>
</feature>
<evidence type="ECO:0000256" key="1">
    <source>
        <dbReference type="ARBA" id="ARBA00023224"/>
    </source>
</evidence>
<keyword evidence="3" id="KW-0175">Coiled coil</keyword>
<evidence type="ECO:0000256" key="2">
    <source>
        <dbReference type="PROSITE-ProRule" id="PRU00284"/>
    </source>
</evidence>
<evidence type="ECO:0000259" key="4">
    <source>
        <dbReference type="PROSITE" id="PS50111"/>
    </source>
</evidence>
<dbReference type="SUPFAM" id="SSF58104">
    <property type="entry name" value="Methyl-accepting chemotaxis protein (MCP) signaling domain"/>
    <property type="match status" value="1"/>
</dbReference>
<dbReference type="GO" id="GO:0016020">
    <property type="term" value="C:membrane"/>
    <property type="evidence" value="ECO:0007669"/>
    <property type="project" value="InterPro"/>
</dbReference>
<dbReference type="GO" id="GO:0007165">
    <property type="term" value="P:signal transduction"/>
    <property type="evidence" value="ECO:0007669"/>
    <property type="project" value="UniProtKB-KW"/>
</dbReference>
<evidence type="ECO:0000313" key="6">
    <source>
        <dbReference type="EMBL" id="SDM50535.1"/>
    </source>
</evidence>
<dbReference type="Gene3D" id="1.10.287.950">
    <property type="entry name" value="Methyl-accepting chemotaxis protein"/>
    <property type="match status" value="1"/>
</dbReference>
<feature type="domain" description="PAC" evidence="5">
    <location>
        <begin position="183"/>
        <end position="235"/>
    </location>
</feature>
<dbReference type="SUPFAM" id="SSF55785">
    <property type="entry name" value="PYP-like sensor domain (PAS domain)"/>
    <property type="match status" value="1"/>
</dbReference>
<dbReference type="InterPro" id="IPR001610">
    <property type="entry name" value="PAC"/>
</dbReference>
<dbReference type="STRING" id="146817.SAMN04488502_10570"/>
<dbReference type="RefSeq" id="WP_092072837.1">
    <property type="nucleotide sequence ID" value="NZ_FNHB01000005.1"/>
</dbReference>
<dbReference type="InterPro" id="IPR004089">
    <property type="entry name" value="MCPsignal_dom"/>
</dbReference>
<dbReference type="InterPro" id="IPR000014">
    <property type="entry name" value="PAS"/>
</dbReference>
<keyword evidence="1 2" id="KW-0807">Transducer</keyword>
<dbReference type="PROSITE" id="PS50111">
    <property type="entry name" value="CHEMOTAXIS_TRANSDUC_2"/>
    <property type="match status" value="1"/>
</dbReference>
<accession>A0A1G9TTJ3</accession>
<dbReference type="InterPro" id="IPR013655">
    <property type="entry name" value="PAS_fold_3"/>
</dbReference>
<dbReference type="AlphaFoldDB" id="A0A1G9TTJ3"/>
<evidence type="ECO:0000259" key="5">
    <source>
        <dbReference type="PROSITE" id="PS50113"/>
    </source>
</evidence>
<dbReference type="InterPro" id="IPR035965">
    <property type="entry name" value="PAS-like_dom_sf"/>
</dbReference>
<dbReference type="Pfam" id="PF00015">
    <property type="entry name" value="MCPsignal"/>
    <property type="match status" value="1"/>
</dbReference>
<evidence type="ECO:0000256" key="3">
    <source>
        <dbReference type="SAM" id="Coils"/>
    </source>
</evidence>
<sequence>MFFKRRNQPEPAAGDLAALLSEAKSALAAVKQGNGQYRIQAGGITDEGRQLAMAINAILEFRLADGAAAAVHDAPPAGSAADAATEYQKLKDELQNITTRLELVNRASKVGLWDLTVIDGNASHPDNSYWWSDEFRHLLGYSSIADFPNVLESWSDKLHSDDKERILRDLSDHMNNLSGKSPYPMEYRLKHKDGQYRWFRADGATIRNEQGVPLRVAGSMYDITSEKMKQQREQDLTVQAEQFSQAIGQLAAVVTNITSAAQELTAVQQKTMEITERADKSAATVQDITALIRKLAGQTNLLGLNAAIEAARAGQEGRGFQVVAEEIRKLAGASTDAVEKIDSNLREVQLSTSAISQQIHNMDDHIQAQAAITEEVNATVEEINAMFQNILGIVKNA</sequence>
<gene>
    <name evidence="6" type="ORF">SAMN04488502_10570</name>
</gene>
<proteinExistence type="predicted"/>
<protein>
    <submittedName>
        <fullName evidence="6">Methyl-accepting chemotaxis sensory transducer with Pas/Pac sensor</fullName>
    </submittedName>
</protein>
<organism evidence="6 7">
    <name type="scientific">Dendrosporobacter quercicolus</name>
    <dbReference type="NCBI Taxonomy" id="146817"/>
    <lineage>
        <taxon>Bacteria</taxon>
        <taxon>Bacillati</taxon>
        <taxon>Bacillota</taxon>
        <taxon>Negativicutes</taxon>
        <taxon>Selenomonadales</taxon>
        <taxon>Sporomusaceae</taxon>
        <taxon>Dendrosporobacter</taxon>
    </lineage>
</organism>
<dbReference type="Pfam" id="PF08447">
    <property type="entry name" value="PAS_3"/>
    <property type="match status" value="1"/>
</dbReference>
<dbReference type="PANTHER" id="PTHR32089:SF112">
    <property type="entry name" value="LYSOZYME-LIKE PROTEIN-RELATED"/>
    <property type="match status" value="1"/>
</dbReference>
<feature type="coiled-coil region" evidence="3">
    <location>
        <begin position="80"/>
        <end position="107"/>
    </location>
</feature>
<dbReference type="PROSITE" id="PS50113">
    <property type="entry name" value="PAC"/>
    <property type="match status" value="1"/>
</dbReference>
<dbReference type="SMART" id="SM00086">
    <property type="entry name" value="PAC"/>
    <property type="match status" value="1"/>
</dbReference>
<dbReference type="CDD" id="cd00130">
    <property type="entry name" value="PAS"/>
    <property type="match status" value="1"/>
</dbReference>
<dbReference type="EMBL" id="FNHB01000005">
    <property type="protein sequence ID" value="SDM50535.1"/>
    <property type="molecule type" value="Genomic_DNA"/>
</dbReference>
<dbReference type="Proteomes" id="UP000214880">
    <property type="component" value="Unassembled WGS sequence"/>
</dbReference>
<dbReference type="InterPro" id="IPR000700">
    <property type="entry name" value="PAS-assoc_C"/>
</dbReference>
<dbReference type="SMART" id="SM00283">
    <property type="entry name" value="MA"/>
    <property type="match status" value="1"/>
</dbReference>